<protein>
    <submittedName>
        <fullName evidence="5">AraC family transcriptional regulator</fullName>
    </submittedName>
</protein>
<keyword evidence="6" id="KW-1185">Reference proteome</keyword>
<dbReference type="Gene3D" id="1.10.10.60">
    <property type="entry name" value="Homeodomain-like"/>
    <property type="match status" value="2"/>
</dbReference>
<dbReference type="SUPFAM" id="SSF46689">
    <property type="entry name" value="Homeodomain-like"/>
    <property type="match status" value="2"/>
</dbReference>
<dbReference type="InterPro" id="IPR029442">
    <property type="entry name" value="GyrI-like"/>
</dbReference>
<dbReference type="SMART" id="SM00342">
    <property type="entry name" value="HTH_ARAC"/>
    <property type="match status" value="1"/>
</dbReference>
<keyword evidence="2" id="KW-0238">DNA-binding</keyword>
<accession>A0A7R6SVV7</accession>
<dbReference type="InterPro" id="IPR009057">
    <property type="entry name" value="Homeodomain-like_sf"/>
</dbReference>
<evidence type="ECO:0000256" key="3">
    <source>
        <dbReference type="ARBA" id="ARBA00023163"/>
    </source>
</evidence>
<dbReference type="InterPro" id="IPR020449">
    <property type="entry name" value="Tscrpt_reg_AraC-type_HTH"/>
</dbReference>
<dbReference type="RefSeq" id="WP_201347222.1">
    <property type="nucleotide sequence ID" value="NZ_AP014546.1"/>
</dbReference>
<dbReference type="Proteomes" id="UP000595332">
    <property type="component" value="Chromosome"/>
</dbReference>
<proteinExistence type="predicted"/>
<dbReference type="Pfam" id="PF12833">
    <property type="entry name" value="HTH_18"/>
    <property type="match status" value="1"/>
</dbReference>
<sequence>MTNEERFYHQRFERVIDYIYENLDKPLDLYVLADIACLSPYHWHRVYKAMYGETLAGTVKRLRLHKAAGWLVNTQNSVQDIAQSSGYSSVQSFNRAFSDSLGLPPARYRIEGNHQVFKLSKDRESVSIKGTEMLQVEIKEVEELHLVGIEHTGSYMDIGGSFEKLFAWLGMKQLVSEQTRSFGIYFDDPDATPEEELRSAACATLQGYEVENSDPVTEHTIDRCECAVLRYVGPYANMHAAYQWLFGEWLPNSGRESANAPVFEEYVNDPRAVAPSELITDIYLPLKLV</sequence>
<dbReference type="Gene3D" id="3.20.80.10">
    <property type="entry name" value="Regulatory factor, effector binding domain"/>
    <property type="match status" value="1"/>
</dbReference>
<organism evidence="5 6">
    <name type="scientific">Neptunomonas japonica JAMM 1380</name>
    <dbReference type="NCBI Taxonomy" id="1441457"/>
    <lineage>
        <taxon>Bacteria</taxon>
        <taxon>Pseudomonadati</taxon>
        <taxon>Pseudomonadota</taxon>
        <taxon>Gammaproteobacteria</taxon>
        <taxon>Oceanospirillales</taxon>
        <taxon>Oceanospirillaceae</taxon>
        <taxon>Neptunomonas</taxon>
    </lineage>
</organism>
<dbReference type="EMBL" id="AP014546">
    <property type="protein sequence ID" value="BBB29999.1"/>
    <property type="molecule type" value="Genomic_DNA"/>
</dbReference>
<evidence type="ECO:0000256" key="1">
    <source>
        <dbReference type="ARBA" id="ARBA00023015"/>
    </source>
</evidence>
<dbReference type="KEGG" id="njp:NEJAP_2050"/>
<dbReference type="PANTHER" id="PTHR40055">
    <property type="entry name" value="TRANSCRIPTIONAL REGULATOR YGIV-RELATED"/>
    <property type="match status" value="1"/>
</dbReference>
<name>A0A7R6SVV7_9GAMM</name>
<dbReference type="InterPro" id="IPR050908">
    <property type="entry name" value="SmbC-like"/>
</dbReference>
<evidence type="ECO:0000256" key="2">
    <source>
        <dbReference type="ARBA" id="ARBA00023125"/>
    </source>
</evidence>
<dbReference type="AlphaFoldDB" id="A0A7R6SVV7"/>
<gene>
    <name evidence="5" type="ORF">NEJAP_2050</name>
</gene>
<dbReference type="SUPFAM" id="SSF55136">
    <property type="entry name" value="Probable bacterial effector-binding domain"/>
    <property type="match status" value="1"/>
</dbReference>
<feature type="domain" description="HTH araC/xylS-type" evidence="4">
    <location>
        <begin position="13"/>
        <end position="111"/>
    </location>
</feature>
<dbReference type="SMART" id="SM00871">
    <property type="entry name" value="AraC_E_bind"/>
    <property type="match status" value="1"/>
</dbReference>
<evidence type="ECO:0000313" key="6">
    <source>
        <dbReference type="Proteomes" id="UP000595332"/>
    </source>
</evidence>
<dbReference type="PROSITE" id="PS00041">
    <property type="entry name" value="HTH_ARAC_FAMILY_1"/>
    <property type="match status" value="1"/>
</dbReference>
<dbReference type="InterPro" id="IPR010499">
    <property type="entry name" value="AraC_E-bd"/>
</dbReference>
<dbReference type="PROSITE" id="PS01124">
    <property type="entry name" value="HTH_ARAC_FAMILY_2"/>
    <property type="match status" value="1"/>
</dbReference>
<evidence type="ECO:0000313" key="5">
    <source>
        <dbReference type="EMBL" id="BBB29999.1"/>
    </source>
</evidence>
<dbReference type="GO" id="GO:0003700">
    <property type="term" value="F:DNA-binding transcription factor activity"/>
    <property type="evidence" value="ECO:0007669"/>
    <property type="project" value="InterPro"/>
</dbReference>
<dbReference type="InterPro" id="IPR018060">
    <property type="entry name" value="HTH_AraC"/>
</dbReference>
<dbReference type="InterPro" id="IPR018062">
    <property type="entry name" value="HTH_AraC-typ_CS"/>
</dbReference>
<keyword evidence="3" id="KW-0804">Transcription</keyword>
<dbReference type="PANTHER" id="PTHR40055:SF1">
    <property type="entry name" value="TRANSCRIPTIONAL REGULATOR YGIV-RELATED"/>
    <property type="match status" value="1"/>
</dbReference>
<evidence type="ECO:0000259" key="4">
    <source>
        <dbReference type="PROSITE" id="PS01124"/>
    </source>
</evidence>
<reference evidence="5 6" key="1">
    <citation type="journal article" date="2008" name="Int. J. Syst. Evol. Microbiol.">
        <title>Neptunomonas japonica sp. nov., an Osedax japonicus symbiont-like bacterium isolated from sediment adjacent to sperm whale carcasses off Kagoshima, Japan.</title>
        <authorList>
            <person name="Miyazaki M."/>
            <person name="Nogi Y."/>
            <person name="Fujiwara Y."/>
            <person name="Kawato M."/>
            <person name="Kubokawa K."/>
            <person name="Horikoshi K."/>
        </authorList>
    </citation>
    <scope>NUCLEOTIDE SEQUENCE [LARGE SCALE GENOMIC DNA]</scope>
    <source>
        <strain evidence="5 6">JAMM 1380</strain>
    </source>
</reference>
<dbReference type="InterPro" id="IPR011256">
    <property type="entry name" value="Reg_factor_effector_dom_sf"/>
</dbReference>
<dbReference type="Pfam" id="PF06445">
    <property type="entry name" value="GyrI-like"/>
    <property type="match status" value="1"/>
</dbReference>
<dbReference type="GO" id="GO:0043565">
    <property type="term" value="F:sequence-specific DNA binding"/>
    <property type="evidence" value="ECO:0007669"/>
    <property type="project" value="InterPro"/>
</dbReference>
<keyword evidence="1" id="KW-0805">Transcription regulation</keyword>
<dbReference type="PRINTS" id="PR00032">
    <property type="entry name" value="HTHARAC"/>
</dbReference>